<comment type="caution">
    <text evidence="1">The sequence shown here is derived from an EMBL/GenBank/DDBJ whole genome shotgun (WGS) entry which is preliminary data.</text>
</comment>
<proteinExistence type="predicted"/>
<evidence type="ECO:0000313" key="2">
    <source>
        <dbReference type="Proteomes" id="UP001055115"/>
    </source>
</evidence>
<name>A0AA37UJA9_9PEZI</name>
<protein>
    <submittedName>
        <fullName evidence="1">Uncharacterized protein</fullName>
    </submittedName>
</protein>
<dbReference type="Proteomes" id="UP001055115">
    <property type="component" value="Unassembled WGS sequence"/>
</dbReference>
<dbReference type="EMBL" id="BQXU01000029">
    <property type="protein sequence ID" value="GKT49394.1"/>
    <property type="molecule type" value="Genomic_DNA"/>
</dbReference>
<accession>A0AA37UJA9</accession>
<evidence type="ECO:0000313" key="1">
    <source>
        <dbReference type="EMBL" id="GKT49394.1"/>
    </source>
</evidence>
<sequence length="89" mass="10047">MVSWVIFGFCRWHASSNGDVAAPSDGDLEREIKVFQRGRDTALCQLGVEVVWDDNREVREAGEETVVMTSRVVRWQAESGFTVVWGIES</sequence>
<dbReference type="RefSeq" id="XP_049131744.1">
    <property type="nucleotide sequence ID" value="XM_049275787.1"/>
</dbReference>
<dbReference type="GeneID" id="73330377"/>
<keyword evidence="2" id="KW-1185">Reference proteome</keyword>
<organism evidence="1 2">
    <name type="scientific">Colletotrichum spaethianum</name>
    <dbReference type="NCBI Taxonomy" id="700344"/>
    <lineage>
        <taxon>Eukaryota</taxon>
        <taxon>Fungi</taxon>
        <taxon>Dikarya</taxon>
        <taxon>Ascomycota</taxon>
        <taxon>Pezizomycotina</taxon>
        <taxon>Sordariomycetes</taxon>
        <taxon>Hypocreomycetidae</taxon>
        <taxon>Glomerellales</taxon>
        <taxon>Glomerellaceae</taxon>
        <taxon>Colletotrichum</taxon>
        <taxon>Colletotrichum spaethianum species complex</taxon>
    </lineage>
</organism>
<dbReference type="AlphaFoldDB" id="A0AA37UJA9"/>
<reference evidence="1 2" key="1">
    <citation type="submission" date="2022-03" db="EMBL/GenBank/DDBJ databases">
        <title>Genome data of Colletotrichum spp.</title>
        <authorList>
            <person name="Utami Y.D."/>
            <person name="Hiruma K."/>
        </authorList>
    </citation>
    <scope>NUCLEOTIDE SEQUENCE [LARGE SCALE GENOMIC DNA]</scope>
    <source>
        <strain evidence="1 2">MAFF 239500</strain>
    </source>
</reference>
<gene>
    <name evidence="1" type="ORF">ColSpa_09575</name>
</gene>